<protein>
    <recommendedName>
        <fullName evidence="7">Phosphate-specific transport system accessory protein PhoU</fullName>
    </recommendedName>
</protein>
<evidence type="ECO:0000256" key="5">
    <source>
        <dbReference type="ARBA" id="ARBA00022490"/>
    </source>
</evidence>
<keyword evidence="6 7" id="KW-0592">Phosphate transport</keyword>
<dbReference type="NCBIfam" id="TIGR02135">
    <property type="entry name" value="phoU_full"/>
    <property type="match status" value="1"/>
</dbReference>
<dbReference type="PATRIC" id="fig|1134406.4.peg.2906"/>
<evidence type="ECO:0000256" key="6">
    <source>
        <dbReference type="ARBA" id="ARBA00022592"/>
    </source>
</evidence>
<dbReference type="OrthoDB" id="9814256at2"/>
<dbReference type="GO" id="GO:0005737">
    <property type="term" value="C:cytoplasm"/>
    <property type="evidence" value="ECO:0007669"/>
    <property type="project" value="UniProtKB-SubCell"/>
</dbReference>
<comment type="similarity">
    <text evidence="2 7">Belongs to the PhoU family.</text>
</comment>
<comment type="subunit">
    <text evidence="3 7">Homodimer.</text>
</comment>
<dbReference type="InterPro" id="IPR028366">
    <property type="entry name" value="PhoU"/>
</dbReference>
<dbReference type="Gene3D" id="1.20.58.220">
    <property type="entry name" value="Phosphate transport system protein phou homolog 2, domain 2"/>
    <property type="match status" value="1"/>
</dbReference>
<dbReference type="PIRSF" id="PIRSF003107">
    <property type="entry name" value="PhoU"/>
    <property type="match status" value="1"/>
</dbReference>
<dbReference type="Pfam" id="PF01895">
    <property type="entry name" value="PhoU"/>
    <property type="match status" value="2"/>
</dbReference>
<evidence type="ECO:0000256" key="4">
    <source>
        <dbReference type="ARBA" id="ARBA00022448"/>
    </source>
</evidence>
<evidence type="ECO:0000256" key="7">
    <source>
        <dbReference type="PIRNR" id="PIRNR003107"/>
    </source>
</evidence>
<accession>A0A0N8GKK7</accession>
<dbReference type="EMBL" id="LGCL01000045">
    <property type="protein sequence ID" value="KPL69970.1"/>
    <property type="molecule type" value="Genomic_DNA"/>
</dbReference>
<evidence type="ECO:0000313" key="9">
    <source>
        <dbReference type="EMBL" id="KPL69970.1"/>
    </source>
</evidence>
<evidence type="ECO:0000259" key="8">
    <source>
        <dbReference type="Pfam" id="PF01895"/>
    </source>
</evidence>
<dbReference type="AlphaFoldDB" id="A0A0N8GKK7"/>
<comment type="caution">
    <text evidence="9">The sequence shown here is derived from an EMBL/GenBank/DDBJ whole genome shotgun (WGS) entry which is preliminary data.</text>
</comment>
<evidence type="ECO:0000313" key="10">
    <source>
        <dbReference type="Proteomes" id="UP000050417"/>
    </source>
</evidence>
<comment type="subcellular location">
    <subcellularLocation>
        <location evidence="1 7">Cytoplasm</location>
    </subcellularLocation>
</comment>
<reference evidence="9 10" key="1">
    <citation type="submission" date="2015-07" db="EMBL/GenBank/DDBJ databases">
        <title>Genome sequence of Ornatilinea apprima DSM 23815.</title>
        <authorList>
            <person name="Hemp J."/>
            <person name="Ward L.M."/>
            <person name="Pace L.A."/>
            <person name="Fischer W.W."/>
        </authorList>
    </citation>
    <scope>NUCLEOTIDE SEQUENCE [LARGE SCALE GENOMIC DNA]</scope>
    <source>
        <strain evidence="9 10">P3M-1</strain>
    </source>
</reference>
<dbReference type="PANTHER" id="PTHR42930:SF3">
    <property type="entry name" value="PHOSPHATE-SPECIFIC TRANSPORT SYSTEM ACCESSORY PROTEIN PHOU"/>
    <property type="match status" value="1"/>
</dbReference>
<dbReference type="GO" id="GO:0030643">
    <property type="term" value="P:intracellular phosphate ion homeostasis"/>
    <property type="evidence" value="ECO:0007669"/>
    <property type="project" value="InterPro"/>
</dbReference>
<comment type="function">
    <text evidence="7">Plays a role in the regulation of phosphate uptake.</text>
</comment>
<dbReference type="InterPro" id="IPR026022">
    <property type="entry name" value="PhoU_dom"/>
</dbReference>
<sequence>MPRNSLDKKILAIKNDVLFLHGMVQRATTAALGALMRKDFRASESIYRNDFLINDKRIEIEYACLLLISTQQPLADDLRLLASTLEVITDLERMGDYAKGIAKINLLIGKEPFLEPVQYLPEMKDRALSMLERGVEAFIKCDQDLALKIPREDTAVDNLYQALYHDLMSLTAQDSSHNEQANHLLWAGHNLERMADRVSNICIRTNFVITGKIIDFN</sequence>
<evidence type="ECO:0000256" key="3">
    <source>
        <dbReference type="ARBA" id="ARBA00011738"/>
    </source>
</evidence>
<dbReference type="InterPro" id="IPR038078">
    <property type="entry name" value="PhoU-like_sf"/>
</dbReference>
<dbReference type="FunFam" id="1.20.58.220:FF:000004">
    <property type="entry name" value="Phosphate-specific transport system accessory protein PhoU"/>
    <property type="match status" value="1"/>
</dbReference>
<dbReference type="RefSeq" id="WP_075064436.1">
    <property type="nucleotide sequence ID" value="NZ_LGCL01000045.1"/>
</dbReference>
<evidence type="ECO:0000256" key="1">
    <source>
        <dbReference type="ARBA" id="ARBA00004496"/>
    </source>
</evidence>
<evidence type="ECO:0000256" key="2">
    <source>
        <dbReference type="ARBA" id="ARBA00008107"/>
    </source>
</evidence>
<gene>
    <name evidence="9" type="ORF">ADN00_18025</name>
</gene>
<dbReference type="STRING" id="1134406.ADN00_18025"/>
<organism evidence="9 10">
    <name type="scientific">Ornatilinea apprima</name>
    <dbReference type="NCBI Taxonomy" id="1134406"/>
    <lineage>
        <taxon>Bacteria</taxon>
        <taxon>Bacillati</taxon>
        <taxon>Chloroflexota</taxon>
        <taxon>Anaerolineae</taxon>
        <taxon>Anaerolineales</taxon>
        <taxon>Anaerolineaceae</taxon>
        <taxon>Ornatilinea</taxon>
    </lineage>
</organism>
<name>A0A0N8GKK7_9CHLR</name>
<dbReference type="PANTHER" id="PTHR42930">
    <property type="entry name" value="PHOSPHATE-SPECIFIC TRANSPORT SYSTEM ACCESSORY PROTEIN PHOU"/>
    <property type="match status" value="1"/>
</dbReference>
<feature type="domain" description="PhoU" evidence="8">
    <location>
        <begin position="20"/>
        <end position="103"/>
    </location>
</feature>
<dbReference type="GO" id="GO:0045936">
    <property type="term" value="P:negative regulation of phosphate metabolic process"/>
    <property type="evidence" value="ECO:0007669"/>
    <property type="project" value="InterPro"/>
</dbReference>
<keyword evidence="5 7" id="KW-0963">Cytoplasm</keyword>
<keyword evidence="10" id="KW-1185">Reference proteome</keyword>
<proteinExistence type="inferred from homology"/>
<dbReference type="GO" id="GO:0006817">
    <property type="term" value="P:phosphate ion transport"/>
    <property type="evidence" value="ECO:0007669"/>
    <property type="project" value="UniProtKB-KW"/>
</dbReference>
<feature type="domain" description="PhoU" evidence="8">
    <location>
        <begin position="121"/>
        <end position="202"/>
    </location>
</feature>
<keyword evidence="4 7" id="KW-0813">Transport</keyword>
<dbReference type="Proteomes" id="UP000050417">
    <property type="component" value="Unassembled WGS sequence"/>
</dbReference>
<dbReference type="SUPFAM" id="SSF109755">
    <property type="entry name" value="PhoU-like"/>
    <property type="match status" value="1"/>
</dbReference>